<gene>
    <name evidence="2" type="ORF">NIIDNTM18_27940</name>
</gene>
<evidence type="ECO:0000313" key="3">
    <source>
        <dbReference type="Proteomes" id="UP000515734"/>
    </source>
</evidence>
<evidence type="ECO:0000313" key="2">
    <source>
        <dbReference type="EMBL" id="BCI53516.1"/>
    </source>
</evidence>
<sequence length="114" mass="12095">MATVHVGGQPLPGTFSNRFLAHLQVATVARFASGKGFILATTEVGEDGVERTVSHWLHPGLPVSFAYDVTDGSGGHLAPETLHDNEIEAITAAMDTPNGVRGSDGLWWPFADQL</sequence>
<dbReference type="EMBL" id="AP023287">
    <property type="protein sequence ID" value="BCI53516.1"/>
    <property type="molecule type" value="Genomic_DNA"/>
</dbReference>
<dbReference type="Proteomes" id="UP000515734">
    <property type="component" value="Chromosome"/>
</dbReference>
<dbReference type="RefSeq" id="WP_185291552.1">
    <property type="nucleotide sequence ID" value="NZ_AP023287.1"/>
</dbReference>
<organism evidence="2 3">
    <name type="scientific">Mycolicibacterium litorale</name>
    <dbReference type="NCBI Taxonomy" id="758802"/>
    <lineage>
        <taxon>Bacteria</taxon>
        <taxon>Bacillati</taxon>
        <taxon>Actinomycetota</taxon>
        <taxon>Actinomycetes</taxon>
        <taxon>Mycobacteriales</taxon>
        <taxon>Mycobacteriaceae</taxon>
        <taxon>Mycolicibacterium</taxon>
    </lineage>
</organism>
<feature type="domain" description="DUF7882" evidence="1">
    <location>
        <begin position="1"/>
        <end position="99"/>
    </location>
</feature>
<reference evidence="2 3" key="1">
    <citation type="submission" date="2020-07" db="EMBL/GenBank/DDBJ databases">
        <title>Complete genome sequence of Mycolicibacterium litorale like strain isolated from cardiac implantable electronic device infection.</title>
        <authorList>
            <person name="Fukano H."/>
            <person name="Miyama H."/>
            <person name="Hoshino Y."/>
        </authorList>
    </citation>
    <scope>NUCLEOTIDE SEQUENCE [LARGE SCALE GENOMIC DNA]</scope>
    <source>
        <strain evidence="2 3">NIIDNTM18</strain>
    </source>
</reference>
<name>A0A6S6P645_9MYCO</name>
<accession>A0A6S6P645</accession>
<proteinExistence type="predicted"/>
<dbReference type="AlphaFoldDB" id="A0A6S6P645"/>
<dbReference type="InterPro" id="IPR057204">
    <property type="entry name" value="DUF7882"/>
</dbReference>
<protein>
    <recommendedName>
        <fullName evidence="1">DUF7882 domain-containing protein</fullName>
    </recommendedName>
</protein>
<dbReference type="Pfam" id="PF25355">
    <property type="entry name" value="DUF7882"/>
    <property type="match status" value="1"/>
</dbReference>
<evidence type="ECO:0000259" key="1">
    <source>
        <dbReference type="Pfam" id="PF25355"/>
    </source>
</evidence>